<sequence>MGRKVPPHPGISALSLGSQILDVCEGVCAGVYGEEGAPSPWYFCTVSRLFAIRSWTYVRGCVRVSMGRKVPPHPGISALSPCSLLSDPGRV</sequence>
<dbReference type="AlphaFoldDB" id="A0AAD8G7H5"/>
<name>A0AAD8G7H5_ACIOX</name>
<evidence type="ECO:0000313" key="2">
    <source>
        <dbReference type="Proteomes" id="UP001230051"/>
    </source>
</evidence>
<comment type="caution">
    <text evidence="1">The sequence shown here is derived from an EMBL/GenBank/DDBJ whole genome shotgun (WGS) entry which is preliminary data.</text>
</comment>
<evidence type="ECO:0000313" key="1">
    <source>
        <dbReference type="EMBL" id="KAK1168721.1"/>
    </source>
</evidence>
<proteinExistence type="predicted"/>
<protein>
    <submittedName>
        <fullName evidence="1">Uncharacterized protein</fullName>
    </submittedName>
</protein>
<gene>
    <name evidence="1" type="ORF">AOXY_G9553</name>
</gene>
<dbReference type="EMBL" id="JAGXEW010000008">
    <property type="protein sequence ID" value="KAK1168721.1"/>
    <property type="molecule type" value="Genomic_DNA"/>
</dbReference>
<reference evidence="1" key="1">
    <citation type="submission" date="2022-02" db="EMBL/GenBank/DDBJ databases">
        <title>Atlantic sturgeon de novo genome assembly.</title>
        <authorList>
            <person name="Stock M."/>
            <person name="Klopp C."/>
            <person name="Guiguen Y."/>
            <person name="Cabau C."/>
            <person name="Parinello H."/>
            <person name="Santidrian Yebra-Pimentel E."/>
            <person name="Kuhl H."/>
            <person name="Dirks R.P."/>
            <person name="Guessner J."/>
            <person name="Wuertz S."/>
            <person name="Du K."/>
            <person name="Schartl M."/>
        </authorList>
    </citation>
    <scope>NUCLEOTIDE SEQUENCE</scope>
    <source>
        <strain evidence="1">STURGEONOMICS-FGT-2020</strain>
        <tissue evidence="1">Whole blood</tissue>
    </source>
</reference>
<keyword evidence="2" id="KW-1185">Reference proteome</keyword>
<accession>A0AAD8G7H5</accession>
<dbReference type="Proteomes" id="UP001230051">
    <property type="component" value="Unassembled WGS sequence"/>
</dbReference>
<organism evidence="1 2">
    <name type="scientific">Acipenser oxyrinchus oxyrinchus</name>
    <dbReference type="NCBI Taxonomy" id="40147"/>
    <lineage>
        <taxon>Eukaryota</taxon>
        <taxon>Metazoa</taxon>
        <taxon>Chordata</taxon>
        <taxon>Craniata</taxon>
        <taxon>Vertebrata</taxon>
        <taxon>Euteleostomi</taxon>
        <taxon>Actinopterygii</taxon>
        <taxon>Chondrostei</taxon>
        <taxon>Acipenseriformes</taxon>
        <taxon>Acipenseridae</taxon>
        <taxon>Acipenser</taxon>
    </lineage>
</organism>